<dbReference type="NCBIfam" id="TIGR00546">
    <property type="entry name" value="lnt"/>
    <property type="match status" value="1"/>
</dbReference>
<name>A0A9D9NNI1_9BACT</name>
<proteinExistence type="inferred from homology"/>
<keyword evidence="7 9" id="KW-0472">Membrane</keyword>
<dbReference type="PANTHER" id="PTHR38686:SF1">
    <property type="entry name" value="APOLIPOPROTEIN N-ACYLTRANSFERASE"/>
    <property type="match status" value="1"/>
</dbReference>
<comment type="subcellular location">
    <subcellularLocation>
        <location evidence="1 9">Cell membrane</location>
        <topology evidence="1 9">Multi-pass membrane protein</topology>
    </subcellularLocation>
</comment>
<dbReference type="Pfam" id="PF00795">
    <property type="entry name" value="CN_hydrolase"/>
    <property type="match status" value="1"/>
</dbReference>
<evidence type="ECO:0000256" key="1">
    <source>
        <dbReference type="ARBA" id="ARBA00004651"/>
    </source>
</evidence>
<dbReference type="EMBL" id="JADILW010000039">
    <property type="protein sequence ID" value="MBO8479986.1"/>
    <property type="molecule type" value="Genomic_DNA"/>
</dbReference>
<reference evidence="11" key="2">
    <citation type="journal article" date="2021" name="PeerJ">
        <title>Extensive microbial diversity within the chicken gut microbiome revealed by metagenomics and culture.</title>
        <authorList>
            <person name="Gilroy R."/>
            <person name="Ravi A."/>
            <person name="Getino M."/>
            <person name="Pursley I."/>
            <person name="Horton D.L."/>
            <person name="Alikhan N.F."/>
            <person name="Baker D."/>
            <person name="Gharbi K."/>
            <person name="Hall N."/>
            <person name="Watson M."/>
            <person name="Adriaenssens E.M."/>
            <person name="Foster-Nyarko E."/>
            <person name="Jarju S."/>
            <person name="Secka A."/>
            <person name="Antonio M."/>
            <person name="Oren A."/>
            <person name="Chaudhuri R.R."/>
            <person name="La Ragione R."/>
            <person name="Hildebrand F."/>
            <person name="Pallen M.J."/>
        </authorList>
    </citation>
    <scope>NUCLEOTIDE SEQUENCE</scope>
    <source>
        <strain evidence="11">B3-1481</strain>
    </source>
</reference>
<evidence type="ECO:0000313" key="11">
    <source>
        <dbReference type="EMBL" id="MBO8479986.1"/>
    </source>
</evidence>
<keyword evidence="5 9" id="KW-0812">Transmembrane</keyword>
<protein>
    <recommendedName>
        <fullName evidence="9">Apolipoprotein N-acyltransferase</fullName>
        <shortName evidence="9">ALP N-acyltransferase</shortName>
        <ecNumber evidence="9">2.3.1.269</ecNumber>
    </recommendedName>
</protein>
<evidence type="ECO:0000259" key="10">
    <source>
        <dbReference type="PROSITE" id="PS50263"/>
    </source>
</evidence>
<feature type="transmembrane region" description="Helical" evidence="9">
    <location>
        <begin position="189"/>
        <end position="213"/>
    </location>
</feature>
<dbReference type="Proteomes" id="UP000823769">
    <property type="component" value="Unassembled WGS sequence"/>
</dbReference>
<evidence type="ECO:0000256" key="8">
    <source>
        <dbReference type="ARBA" id="ARBA00023315"/>
    </source>
</evidence>
<comment type="function">
    <text evidence="9">Catalyzes the phospholipid dependent N-acylation of the N-terminal cysteine of apolipoprotein, the last step in lipoprotein maturation.</text>
</comment>
<feature type="transmembrane region" description="Helical" evidence="9">
    <location>
        <begin position="105"/>
        <end position="122"/>
    </location>
</feature>
<dbReference type="GO" id="GO:0042158">
    <property type="term" value="P:lipoprotein biosynthetic process"/>
    <property type="evidence" value="ECO:0007669"/>
    <property type="project" value="UniProtKB-UniRule"/>
</dbReference>
<feature type="domain" description="CN hydrolase" evidence="10">
    <location>
        <begin position="224"/>
        <end position="503"/>
    </location>
</feature>
<keyword evidence="6 9" id="KW-1133">Transmembrane helix</keyword>
<accession>A0A9D9NNI1</accession>
<evidence type="ECO:0000256" key="2">
    <source>
        <dbReference type="ARBA" id="ARBA00010065"/>
    </source>
</evidence>
<feature type="transmembrane region" description="Helical" evidence="9">
    <location>
        <begin position="158"/>
        <end position="177"/>
    </location>
</feature>
<dbReference type="SUPFAM" id="SSF56317">
    <property type="entry name" value="Carbon-nitrogen hydrolase"/>
    <property type="match status" value="1"/>
</dbReference>
<dbReference type="EC" id="2.3.1.269" evidence="9"/>
<comment type="caution">
    <text evidence="11">The sequence shown here is derived from an EMBL/GenBank/DDBJ whole genome shotgun (WGS) entry which is preliminary data.</text>
</comment>
<evidence type="ECO:0000256" key="7">
    <source>
        <dbReference type="ARBA" id="ARBA00023136"/>
    </source>
</evidence>
<keyword evidence="4 9" id="KW-0808">Transferase</keyword>
<feature type="transmembrane region" description="Helical" evidence="9">
    <location>
        <begin position="516"/>
        <end position="538"/>
    </location>
</feature>
<dbReference type="HAMAP" id="MF_01148">
    <property type="entry name" value="Lnt"/>
    <property type="match status" value="1"/>
</dbReference>
<dbReference type="InterPro" id="IPR036526">
    <property type="entry name" value="C-N_Hydrolase_sf"/>
</dbReference>
<feature type="transmembrane region" description="Helical" evidence="9">
    <location>
        <begin position="81"/>
        <end position="99"/>
    </location>
</feature>
<evidence type="ECO:0000256" key="5">
    <source>
        <dbReference type="ARBA" id="ARBA00022692"/>
    </source>
</evidence>
<dbReference type="PROSITE" id="PS50263">
    <property type="entry name" value="CN_HYDROLASE"/>
    <property type="match status" value="1"/>
</dbReference>
<evidence type="ECO:0000313" key="12">
    <source>
        <dbReference type="Proteomes" id="UP000823769"/>
    </source>
</evidence>
<organism evidence="11 12">
    <name type="scientific">Candidatus Cryptobacteroides avistercoris</name>
    <dbReference type="NCBI Taxonomy" id="2840758"/>
    <lineage>
        <taxon>Bacteria</taxon>
        <taxon>Pseudomonadati</taxon>
        <taxon>Bacteroidota</taxon>
        <taxon>Bacteroidia</taxon>
        <taxon>Bacteroidales</taxon>
        <taxon>Candidatus Cryptobacteroides</taxon>
    </lineage>
</organism>
<dbReference type="AlphaFoldDB" id="A0A9D9NNI1"/>
<sequence>MKQPVIPLMLLCALSALLLSLPWLVPHTGALALAAFVPLLCADAMSRQYRMKRFWPYALLTFVLWNAATTFWVCEATVGGGIFAILANALQMTVIWGLFRLSGKLLRGPLPYIFLAAMWIAWEARYFDVDISWPWLVLGHAFAGSTHSVQWYEYTGVMGGSLWVWLCNLGFFGLIVSASDGNWRRWNGVARFSAAFGMLLAVAGPLVLSRLIYDNYEEKSEGTLDVLIAQPNFDPYHKFESMSQAEQTAVLLDLFDGALPDDSLRTAPVLLMAPETFTSDILLNDPQSSPTVRRFHSFMQQHPRTELLFGASTFEFFDTHASPDILARPYGGGGWMISRNSAVLENAQGECEFFHKSKLVIGTELTPYPKVFVPLDNWLSDLFGVPGLMGRCKGQDEVTLLHVGGDIPIGCAVCYESVYGDYCTEYVKKGAEALTVITNDAWWGDTPGYRQHLRFSSLRAIELRRDIARCGNTGISCFIDQRGDILSETAWWEPATLSGELNLNSGETFYVRNGDMVGGMCTLVFLLFVALLVVRAFLPRRQA</sequence>
<comment type="pathway">
    <text evidence="9">Protein modification; lipoprotein biosynthesis (N-acyl transfer).</text>
</comment>
<evidence type="ECO:0000256" key="4">
    <source>
        <dbReference type="ARBA" id="ARBA00022679"/>
    </source>
</evidence>
<dbReference type="PANTHER" id="PTHR38686">
    <property type="entry name" value="APOLIPOPROTEIN N-ACYLTRANSFERASE"/>
    <property type="match status" value="1"/>
</dbReference>
<dbReference type="Gene3D" id="3.60.110.10">
    <property type="entry name" value="Carbon-nitrogen hydrolase"/>
    <property type="match status" value="1"/>
</dbReference>
<keyword evidence="8 9" id="KW-0012">Acyltransferase</keyword>
<dbReference type="InterPro" id="IPR045378">
    <property type="entry name" value="LNT_N"/>
</dbReference>
<feature type="transmembrane region" description="Helical" evidence="9">
    <location>
        <begin position="54"/>
        <end position="74"/>
    </location>
</feature>
<dbReference type="Pfam" id="PF20154">
    <property type="entry name" value="LNT_N"/>
    <property type="match status" value="1"/>
</dbReference>
<comment type="catalytic activity">
    <reaction evidence="9">
        <text>N-terminal S-1,2-diacyl-sn-glyceryl-L-cysteinyl-[lipoprotein] + a glycerophospholipid = N-acyl-S-1,2-diacyl-sn-glyceryl-L-cysteinyl-[lipoprotein] + a 2-acyl-sn-glycero-3-phospholipid + H(+)</text>
        <dbReference type="Rhea" id="RHEA:48228"/>
        <dbReference type="Rhea" id="RHEA-COMP:14681"/>
        <dbReference type="Rhea" id="RHEA-COMP:14684"/>
        <dbReference type="ChEBI" id="CHEBI:15378"/>
        <dbReference type="ChEBI" id="CHEBI:136912"/>
        <dbReference type="ChEBI" id="CHEBI:140656"/>
        <dbReference type="ChEBI" id="CHEBI:140657"/>
        <dbReference type="ChEBI" id="CHEBI:140660"/>
        <dbReference type="EC" id="2.3.1.269"/>
    </reaction>
</comment>
<reference evidence="11" key="1">
    <citation type="submission" date="2020-10" db="EMBL/GenBank/DDBJ databases">
        <authorList>
            <person name="Gilroy R."/>
        </authorList>
    </citation>
    <scope>NUCLEOTIDE SEQUENCE</scope>
    <source>
        <strain evidence="11">B3-1481</strain>
    </source>
</reference>
<gene>
    <name evidence="9 11" type="primary">lnt</name>
    <name evidence="11" type="ORF">IAB76_02595</name>
</gene>
<evidence type="ECO:0000256" key="3">
    <source>
        <dbReference type="ARBA" id="ARBA00022475"/>
    </source>
</evidence>
<evidence type="ECO:0000256" key="6">
    <source>
        <dbReference type="ARBA" id="ARBA00022989"/>
    </source>
</evidence>
<dbReference type="GO" id="GO:0005886">
    <property type="term" value="C:plasma membrane"/>
    <property type="evidence" value="ECO:0007669"/>
    <property type="project" value="UniProtKB-SubCell"/>
</dbReference>
<dbReference type="InterPro" id="IPR004563">
    <property type="entry name" value="Apolipo_AcylTrfase"/>
</dbReference>
<comment type="similarity">
    <text evidence="2 9">Belongs to the CN hydrolase family. Apolipoprotein N-acyltransferase subfamily.</text>
</comment>
<evidence type="ECO:0000256" key="9">
    <source>
        <dbReference type="HAMAP-Rule" id="MF_01148"/>
    </source>
</evidence>
<dbReference type="GO" id="GO:0016410">
    <property type="term" value="F:N-acyltransferase activity"/>
    <property type="evidence" value="ECO:0007669"/>
    <property type="project" value="UniProtKB-UniRule"/>
</dbReference>
<keyword evidence="3 9" id="KW-1003">Cell membrane</keyword>
<dbReference type="InterPro" id="IPR003010">
    <property type="entry name" value="C-N_Hydrolase"/>
</dbReference>
<dbReference type="CDD" id="cd07571">
    <property type="entry name" value="ALP_N-acyl_transferase"/>
    <property type="match status" value="1"/>
</dbReference>